<dbReference type="EMBL" id="SRLO01000352">
    <property type="protein sequence ID" value="TNN59596.1"/>
    <property type="molecule type" value="Genomic_DNA"/>
</dbReference>
<proteinExistence type="predicted"/>
<feature type="region of interest" description="Disordered" evidence="1">
    <location>
        <begin position="1"/>
        <end position="126"/>
    </location>
</feature>
<organism evidence="2 3">
    <name type="scientific">Liparis tanakae</name>
    <name type="common">Tanaka's snailfish</name>
    <dbReference type="NCBI Taxonomy" id="230148"/>
    <lineage>
        <taxon>Eukaryota</taxon>
        <taxon>Metazoa</taxon>
        <taxon>Chordata</taxon>
        <taxon>Craniata</taxon>
        <taxon>Vertebrata</taxon>
        <taxon>Euteleostomi</taxon>
        <taxon>Actinopterygii</taxon>
        <taxon>Neopterygii</taxon>
        <taxon>Teleostei</taxon>
        <taxon>Neoteleostei</taxon>
        <taxon>Acanthomorphata</taxon>
        <taxon>Eupercaria</taxon>
        <taxon>Perciformes</taxon>
        <taxon>Cottioidei</taxon>
        <taxon>Cottales</taxon>
        <taxon>Liparidae</taxon>
        <taxon>Liparis</taxon>
    </lineage>
</organism>
<feature type="compositionally biased region" description="Polar residues" evidence="1">
    <location>
        <begin position="16"/>
        <end position="43"/>
    </location>
</feature>
<sequence length="126" mass="13319">MEGGGAEEAAGVIQRVAQQSMETEPQAQSPETGIDTRQPQGQSRLLPPESPQPTDRHVFPPEPCWSEHTAEHLFANSPDGAVLTPNAHPHARTSPPNSPGRGPDGGPTTPPPPPPPLPPLRTQDKS</sequence>
<evidence type="ECO:0000313" key="2">
    <source>
        <dbReference type="EMBL" id="TNN59596.1"/>
    </source>
</evidence>
<name>A0A4Z2H1F5_9TELE</name>
<keyword evidence="3" id="KW-1185">Reference proteome</keyword>
<reference evidence="2 3" key="1">
    <citation type="submission" date="2019-03" db="EMBL/GenBank/DDBJ databases">
        <title>First draft genome of Liparis tanakae, snailfish: a comprehensive survey of snailfish specific genes.</title>
        <authorList>
            <person name="Kim W."/>
            <person name="Song I."/>
            <person name="Jeong J.-H."/>
            <person name="Kim D."/>
            <person name="Kim S."/>
            <person name="Ryu S."/>
            <person name="Song J.Y."/>
            <person name="Lee S.K."/>
        </authorList>
    </citation>
    <scope>NUCLEOTIDE SEQUENCE [LARGE SCALE GENOMIC DNA]</scope>
    <source>
        <tissue evidence="2">Muscle</tissue>
    </source>
</reference>
<comment type="caution">
    <text evidence="2">The sequence shown here is derived from an EMBL/GenBank/DDBJ whole genome shotgun (WGS) entry which is preliminary data.</text>
</comment>
<dbReference type="Proteomes" id="UP000314294">
    <property type="component" value="Unassembled WGS sequence"/>
</dbReference>
<evidence type="ECO:0000256" key="1">
    <source>
        <dbReference type="SAM" id="MobiDB-lite"/>
    </source>
</evidence>
<accession>A0A4Z2H1F5</accession>
<protein>
    <submittedName>
        <fullName evidence="2">Uncharacterized protein</fullName>
    </submittedName>
</protein>
<dbReference type="AlphaFoldDB" id="A0A4Z2H1F5"/>
<feature type="compositionally biased region" description="Pro residues" evidence="1">
    <location>
        <begin position="108"/>
        <end position="119"/>
    </location>
</feature>
<evidence type="ECO:0000313" key="3">
    <source>
        <dbReference type="Proteomes" id="UP000314294"/>
    </source>
</evidence>
<gene>
    <name evidence="2" type="ORF">EYF80_030168</name>
</gene>